<dbReference type="RefSeq" id="WP_013856434.1">
    <property type="nucleotide sequence ID" value="NZ_CP020534.1"/>
</dbReference>
<accession>A0AAW4ASB8</accession>
<dbReference type="GO" id="GO:0031956">
    <property type="term" value="F:medium-chain fatty acid-CoA ligase activity"/>
    <property type="evidence" value="ECO:0007669"/>
    <property type="project" value="TreeGrafter"/>
</dbReference>
<dbReference type="Proteomes" id="UP000722957">
    <property type="component" value="Unassembled WGS sequence"/>
</dbReference>
<evidence type="ECO:0000259" key="8">
    <source>
        <dbReference type="Pfam" id="PF13193"/>
    </source>
</evidence>
<dbReference type="EMBL" id="RDOM01000010">
    <property type="protein sequence ID" value="MBF4271185.1"/>
    <property type="molecule type" value="Genomic_DNA"/>
</dbReference>
<dbReference type="PROSITE" id="PS00455">
    <property type="entry name" value="AMP_BINDING"/>
    <property type="match status" value="1"/>
</dbReference>
<dbReference type="Pfam" id="PF13193">
    <property type="entry name" value="AMP-binding_C"/>
    <property type="match status" value="1"/>
</dbReference>
<dbReference type="EC" id="6.2.1.26" evidence="9"/>
<evidence type="ECO:0000256" key="5">
    <source>
        <dbReference type="ARBA" id="ARBA00022840"/>
    </source>
</evidence>
<evidence type="ECO:0000313" key="10">
    <source>
        <dbReference type="Proteomes" id="UP000722957"/>
    </source>
</evidence>
<gene>
    <name evidence="9" type="ORF">EAY07_03815</name>
</gene>
<comment type="caution">
    <text evidence="9">The sequence shown here is derived from an EMBL/GenBank/DDBJ whole genome shotgun (WGS) entry which is preliminary data.</text>
</comment>
<dbReference type="InterPro" id="IPR025110">
    <property type="entry name" value="AMP-bd_C"/>
</dbReference>
<dbReference type="GO" id="GO:0005524">
    <property type="term" value="F:ATP binding"/>
    <property type="evidence" value="ECO:0007669"/>
    <property type="project" value="UniProtKB-KW"/>
</dbReference>
<proteinExistence type="inferred from homology"/>
<evidence type="ECO:0000259" key="7">
    <source>
        <dbReference type="Pfam" id="PF00501"/>
    </source>
</evidence>
<feature type="transmembrane region" description="Helical" evidence="6">
    <location>
        <begin position="69"/>
        <end position="87"/>
    </location>
</feature>
<evidence type="ECO:0000313" key="9">
    <source>
        <dbReference type="EMBL" id="MBF4271185.1"/>
    </source>
</evidence>
<dbReference type="Gene3D" id="3.40.50.12780">
    <property type="entry name" value="N-terminal domain of ligase-like"/>
    <property type="match status" value="1"/>
</dbReference>
<dbReference type="AlphaFoldDB" id="A0AAW4ASB8"/>
<keyword evidence="3 9" id="KW-0436">Ligase</keyword>
<dbReference type="CDD" id="cd17630">
    <property type="entry name" value="OSB_MenE-like"/>
    <property type="match status" value="1"/>
</dbReference>
<dbReference type="InterPro" id="IPR020845">
    <property type="entry name" value="AMP-binding_CS"/>
</dbReference>
<evidence type="ECO:0000256" key="6">
    <source>
        <dbReference type="SAM" id="Phobius"/>
    </source>
</evidence>
<dbReference type="GO" id="GO:0006631">
    <property type="term" value="P:fatty acid metabolic process"/>
    <property type="evidence" value="ECO:0007669"/>
    <property type="project" value="TreeGrafter"/>
</dbReference>
<dbReference type="PANTHER" id="PTHR43201:SF5">
    <property type="entry name" value="MEDIUM-CHAIN ACYL-COA LIGASE ACSF2, MITOCHONDRIAL"/>
    <property type="match status" value="1"/>
</dbReference>
<keyword evidence="6" id="KW-0812">Transmembrane</keyword>
<dbReference type="GO" id="GO:0008756">
    <property type="term" value="F:o-succinylbenzoate-CoA ligase activity"/>
    <property type="evidence" value="ECO:0007669"/>
    <property type="project" value="UniProtKB-EC"/>
</dbReference>
<keyword evidence="4" id="KW-0547">Nucleotide-binding</keyword>
<dbReference type="InterPro" id="IPR010192">
    <property type="entry name" value="MenE"/>
</dbReference>
<dbReference type="InterPro" id="IPR045851">
    <property type="entry name" value="AMP-bd_C_sf"/>
</dbReference>
<dbReference type="InterPro" id="IPR042099">
    <property type="entry name" value="ANL_N_sf"/>
</dbReference>
<name>A0AAW4ASB8_VIBAN</name>
<feature type="domain" description="AMP-dependent synthetase/ligase" evidence="7">
    <location>
        <begin position="14"/>
        <end position="340"/>
    </location>
</feature>
<dbReference type="GO" id="GO:0009234">
    <property type="term" value="P:menaquinone biosynthetic process"/>
    <property type="evidence" value="ECO:0007669"/>
    <property type="project" value="UniProtKB-KW"/>
</dbReference>
<dbReference type="NCBIfam" id="NF006539">
    <property type="entry name" value="PRK09029.1"/>
    <property type="match status" value="1"/>
</dbReference>
<keyword evidence="2" id="KW-0474">Menaquinone biosynthesis</keyword>
<evidence type="ECO:0000256" key="3">
    <source>
        <dbReference type="ARBA" id="ARBA00022598"/>
    </source>
</evidence>
<dbReference type="SUPFAM" id="SSF56801">
    <property type="entry name" value="Acetyl-CoA synthetase-like"/>
    <property type="match status" value="1"/>
</dbReference>
<dbReference type="Pfam" id="PF00501">
    <property type="entry name" value="AMP-binding"/>
    <property type="match status" value="1"/>
</dbReference>
<dbReference type="KEGG" id="vau:VANGNB10_cI1807c"/>
<organism evidence="9 10">
    <name type="scientific">Vibrio anguillarum</name>
    <name type="common">Listonella anguillarum</name>
    <dbReference type="NCBI Taxonomy" id="55601"/>
    <lineage>
        <taxon>Bacteria</taxon>
        <taxon>Pseudomonadati</taxon>
        <taxon>Pseudomonadota</taxon>
        <taxon>Gammaproteobacteria</taxon>
        <taxon>Vibrionales</taxon>
        <taxon>Vibrionaceae</taxon>
        <taxon>Vibrio</taxon>
    </lineage>
</organism>
<evidence type="ECO:0000256" key="4">
    <source>
        <dbReference type="ARBA" id="ARBA00022741"/>
    </source>
</evidence>
<keyword evidence="5" id="KW-0067">ATP-binding</keyword>
<feature type="domain" description="AMP-binding enzyme C-terminal" evidence="8">
    <location>
        <begin position="389"/>
        <end position="452"/>
    </location>
</feature>
<dbReference type="NCBIfam" id="TIGR01923">
    <property type="entry name" value="menE"/>
    <property type="match status" value="1"/>
</dbReference>
<dbReference type="Gene3D" id="3.30.300.30">
    <property type="match status" value="1"/>
</dbReference>
<dbReference type="PANTHER" id="PTHR43201">
    <property type="entry name" value="ACYL-COA SYNTHETASE"/>
    <property type="match status" value="1"/>
</dbReference>
<keyword evidence="6" id="KW-0472">Membrane</keyword>
<sequence>MRVGVSFCQKPWQQHALYSPHAIALRTANQTYTWQQLANRIDAYAFAMQQQGFQNQDVLTLVGKNSLELVLIYLASLKLGVICAITMPQPVMLLKKKLSTLYGENQPHWLWLGEGAKLKENELTSLLADANIRLFTHEHITNEHVLPPTSAMVNKAEPQFASIIFTSGSTGVPKAVIHTFQQHWSSASGLLEVFSFSCHDTWLLSLPMYHVSGLAIIYRWLVAGACLKVGSGDLTQDIIHVTHASLVATQLKRLLDSKTPLALTHVLLGGGHIPNHLAQQAAKHGIETWVGYGMTEAASSVTAKRVNASQSVGHVLPKRQVKLQGQRILIGGETMASGYYQQGLITPLIDEQGWFDSQDLGHWQNDELCIIGRVDNQFISGGENIHCEEIEAVLSHHPDIALAMVIPVHDDEFGARSVAVLQCQAMPEKAALEQWLNGKLERFKYPLDYFLIPNHLSETGIKISRKTLKTWLTEHQLRYRPLNDERSPFDGLVLPIHKTDGLI</sequence>
<evidence type="ECO:0000256" key="2">
    <source>
        <dbReference type="ARBA" id="ARBA00022428"/>
    </source>
</evidence>
<dbReference type="InterPro" id="IPR000873">
    <property type="entry name" value="AMP-dep_synth/lig_dom"/>
</dbReference>
<protein>
    <submittedName>
        <fullName evidence="9">O-succinylbenzoate--CoA ligase</fullName>
        <ecNumber evidence="9">6.2.1.26</ecNumber>
    </submittedName>
</protein>
<comment type="similarity">
    <text evidence="1">Belongs to the ATP-dependent AMP-binding enzyme family.</text>
</comment>
<keyword evidence="6" id="KW-1133">Transmembrane helix</keyword>
<reference evidence="9 10" key="1">
    <citation type="journal article" date="2021" name="PeerJ">
        <title>Analysis of 44 Vibrio anguillarum genomes reveals high genetic diversity.</title>
        <authorList>
            <person name="Hansen M.J."/>
            <person name="Dalsgaard I."/>
        </authorList>
    </citation>
    <scope>NUCLEOTIDE SEQUENCE [LARGE SCALE GENOMIC DNA]</scope>
    <source>
        <strain evidence="9 10">17-16730-2A</strain>
    </source>
</reference>
<evidence type="ECO:0000256" key="1">
    <source>
        <dbReference type="ARBA" id="ARBA00006432"/>
    </source>
</evidence>